<evidence type="ECO:0000313" key="5">
    <source>
        <dbReference type="Proteomes" id="UP000183868"/>
    </source>
</evidence>
<evidence type="ECO:0000313" key="4">
    <source>
        <dbReference type="Proteomes" id="UP000004671"/>
    </source>
</evidence>
<evidence type="ECO:0000313" key="3">
    <source>
        <dbReference type="EMBL" id="EHO41286.1"/>
    </source>
</evidence>
<dbReference type="OrthoDB" id="9814412at2"/>
<dbReference type="KEGG" id="caby:Cabys_396"/>
<organism evidence="3 4">
    <name type="scientific">Caldithrix abyssi DSM 13497</name>
    <dbReference type="NCBI Taxonomy" id="880073"/>
    <lineage>
        <taxon>Bacteria</taxon>
        <taxon>Pseudomonadati</taxon>
        <taxon>Calditrichota</taxon>
        <taxon>Calditrichia</taxon>
        <taxon>Calditrichales</taxon>
        <taxon>Calditrichaceae</taxon>
        <taxon>Caldithrix</taxon>
    </lineage>
</organism>
<protein>
    <submittedName>
        <fullName evidence="2">GWxTD domain-containing protein</fullName>
    </submittedName>
</protein>
<reference evidence="2 5" key="2">
    <citation type="submission" date="2016-11" db="EMBL/GenBank/DDBJ databases">
        <title>Genomic analysis of Caldithrix abyssi and proposal of a novel bacterial phylum Caldithrichaeota.</title>
        <authorList>
            <person name="Kublanov I."/>
            <person name="Sigalova O."/>
            <person name="Gavrilov S."/>
            <person name="Lebedinsky A."/>
            <person name="Ivanova N."/>
            <person name="Daum C."/>
            <person name="Reddy T."/>
            <person name="Klenk H.P."/>
            <person name="Goker M."/>
            <person name="Reva O."/>
            <person name="Miroshnichenko M."/>
            <person name="Kyprides N."/>
            <person name="Woyke T."/>
            <person name="Gelfand M."/>
        </authorList>
    </citation>
    <scope>NUCLEOTIDE SEQUENCE [LARGE SCALE GENOMIC DNA]</scope>
    <source>
        <strain evidence="2 5">LF13</strain>
    </source>
</reference>
<accession>H1XRS6</accession>
<dbReference type="eggNOG" id="COG4219">
    <property type="taxonomic scope" value="Bacteria"/>
</dbReference>
<dbReference type="RefSeq" id="WP_006928380.1">
    <property type="nucleotide sequence ID" value="NZ_CM001402.1"/>
</dbReference>
<sequence precursor="true">MIPRIIIWILVGSLFLAAQQEPTVRKLKTRYGFTVDRLKPITYQLFVHRTAEWKPIIYLAVDVQHDILSFVKTKDGYVSKFRVSVAIRDDKGNLTNKNSWDEQALLKDFEDTNSKVQFQYRLYKLKVFDADWLGKRSGQFQLYLAVNDLVANNVYSFKHKFTIDSLEKKWASTEIAFLKQRADSARFPLMGRDKVLRFSKPAWAFVRLKNPDEQKLTFNLRIYQEEKQGHKLFYQQFLEVEGQNGLFDLQAPLPMDSLDEGSYLLRISCKEWHKERKFKVFWFEKPTYLYRYDLAIRPMRLILDKKTYKYARSLSYDELEKWFKQYWKKRDPSKGTVYNEIMAEFFRRVEIANKRYSNRHREGWETDRGRIYILYGEPKEIDDHRYATETKPYQIWVYSDSLQFMFVDKNLDGEFELVNEEK</sequence>
<dbReference type="NCBIfam" id="TIGR04514">
    <property type="entry name" value="GWxTD_dom"/>
    <property type="match status" value="1"/>
</dbReference>
<dbReference type="InterPro" id="IPR030959">
    <property type="entry name" value="GWxTD_dom"/>
</dbReference>
<dbReference type="PaxDb" id="880073-Calab_1668"/>
<dbReference type="Proteomes" id="UP000183868">
    <property type="component" value="Chromosome"/>
</dbReference>
<gene>
    <name evidence="2" type="ORF">Cabys_396</name>
    <name evidence="3" type="ORF">Calab_1668</name>
</gene>
<dbReference type="Pfam" id="PF20094">
    <property type="entry name" value="GWxTD_dom"/>
    <property type="match status" value="1"/>
</dbReference>
<keyword evidence="4" id="KW-1185">Reference proteome</keyword>
<dbReference type="AlphaFoldDB" id="H1XRS6"/>
<dbReference type="EMBL" id="CP018099">
    <property type="protein sequence ID" value="APF17147.1"/>
    <property type="molecule type" value="Genomic_DNA"/>
</dbReference>
<feature type="domain" description="GWxTD" evidence="1">
    <location>
        <begin position="292"/>
        <end position="418"/>
    </location>
</feature>
<name>H1XRS6_CALAY</name>
<dbReference type="STRING" id="880073.Cabys_396"/>
<dbReference type="InParanoid" id="H1XRS6"/>
<dbReference type="HOGENOM" id="CLU_646859_0_0_0"/>
<dbReference type="Proteomes" id="UP000004671">
    <property type="component" value="Chromosome"/>
</dbReference>
<proteinExistence type="predicted"/>
<dbReference type="EMBL" id="CM001402">
    <property type="protein sequence ID" value="EHO41286.1"/>
    <property type="molecule type" value="Genomic_DNA"/>
</dbReference>
<evidence type="ECO:0000259" key="1">
    <source>
        <dbReference type="Pfam" id="PF20094"/>
    </source>
</evidence>
<evidence type="ECO:0000313" key="2">
    <source>
        <dbReference type="EMBL" id="APF17147.1"/>
    </source>
</evidence>
<reference evidence="3 4" key="1">
    <citation type="submission" date="2011-09" db="EMBL/GenBank/DDBJ databases">
        <title>The permanent draft genome of Caldithrix abyssi DSM 13497.</title>
        <authorList>
            <consortium name="US DOE Joint Genome Institute (JGI-PGF)"/>
            <person name="Lucas S."/>
            <person name="Han J."/>
            <person name="Lapidus A."/>
            <person name="Bruce D."/>
            <person name="Goodwin L."/>
            <person name="Pitluck S."/>
            <person name="Peters L."/>
            <person name="Kyrpides N."/>
            <person name="Mavromatis K."/>
            <person name="Ivanova N."/>
            <person name="Mikhailova N."/>
            <person name="Chertkov O."/>
            <person name="Detter J.C."/>
            <person name="Tapia R."/>
            <person name="Han C."/>
            <person name="Land M."/>
            <person name="Hauser L."/>
            <person name="Markowitz V."/>
            <person name="Cheng J.-F."/>
            <person name="Hugenholtz P."/>
            <person name="Woyke T."/>
            <person name="Wu D."/>
            <person name="Spring S."/>
            <person name="Brambilla E."/>
            <person name="Klenk H.-P."/>
            <person name="Eisen J.A."/>
        </authorList>
    </citation>
    <scope>NUCLEOTIDE SEQUENCE [LARGE SCALE GENOMIC DNA]</scope>
    <source>
        <strain evidence="3 4">DSM 13497</strain>
    </source>
</reference>